<evidence type="ECO:0000313" key="2">
    <source>
        <dbReference type="EMBL" id="CAK7230784.1"/>
    </source>
</evidence>
<reference evidence="2 3" key="1">
    <citation type="submission" date="2024-01" db="EMBL/GenBank/DDBJ databases">
        <authorList>
            <person name="Allen C."/>
            <person name="Tagirdzhanova G."/>
        </authorList>
    </citation>
    <scope>NUCLEOTIDE SEQUENCE [LARGE SCALE GENOMIC DNA]</scope>
</reference>
<dbReference type="Pfam" id="PF26528">
    <property type="entry name" value="SnoaL_6"/>
    <property type="match status" value="1"/>
</dbReference>
<evidence type="ECO:0000259" key="1">
    <source>
        <dbReference type="Pfam" id="PF26528"/>
    </source>
</evidence>
<feature type="domain" description="SnoaL-like" evidence="1">
    <location>
        <begin position="5"/>
        <end position="164"/>
    </location>
</feature>
<accession>A0ABP0CFC4</accession>
<name>A0ABP0CFC4_9PEZI</name>
<sequence>MADTAALHQLYRDYYHSPDIDAKAHFFAFDCKQVCRSRPDYAACDKAAIVRLMQETPSLSALTGAEPSTEKPKSFATIRALSPSECSFADNDATVQAAGFTSAAALHEYATRNNWVGLRVDLWDEDDKKEGSLLKVHYWWAFRFGQWVQVLHDILYIGPLDGSQGEGGQHI</sequence>
<comment type="caution">
    <text evidence="2">The sequence shown here is derived from an EMBL/GenBank/DDBJ whole genome shotgun (WGS) entry which is preliminary data.</text>
</comment>
<dbReference type="EMBL" id="CAWUHD010000096">
    <property type="protein sequence ID" value="CAK7230784.1"/>
    <property type="molecule type" value="Genomic_DNA"/>
</dbReference>
<dbReference type="Proteomes" id="UP001642482">
    <property type="component" value="Unassembled WGS sequence"/>
</dbReference>
<protein>
    <recommendedName>
        <fullName evidence="1">SnoaL-like domain-containing protein</fullName>
    </recommendedName>
</protein>
<dbReference type="InterPro" id="IPR058931">
    <property type="entry name" value="SnoaL_6"/>
</dbReference>
<organism evidence="2 3">
    <name type="scientific">Sporothrix eucalyptigena</name>
    <dbReference type="NCBI Taxonomy" id="1812306"/>
    <lineage>
        <taxon>Eukaryota</taxon>
        <taxon>Fungi</taxon>
        <taxon>Dikarya</taxon>
        <taxon>Ascomycota</taxon>
        <taxon>Pezizomycotina</taxon>
        <taxon>Sordariomycetes</taxon>
        <taxon>Sordariomycetidae</taxon>
        <taxon>Ophiostomatales</taxon>
        <taxon>Ophiostomataceae</taxon>
        <taxon>Sporothrix</taxon>
    </lineage>
</organism>
<evidence type="ECO:0000313" key="3">
    <source>
        <dbReference type="Proteomes" id="UP001642482"/>
    </source>
</evidence>
<gene>
    <name evidence="2" type="ORF">SEUCBS140593_007706</name>
</gene>
<proteinExistence type="predicted"/>
<keyword evidence="3" id="KW-1185">Reference proteome</keyword>